<dbReference type="Proteomes" id="UP000317909">
    <property type="component" value="Chromosome"/>
</dbReference>
<evidence type="ECO:0000313" key="3">
    <source>
        <dbReference type="Proteomes" id="UP000317909"/>
    </source>
</evidence>
<proteinExistence type="predicted"/>
<evidence type="ECO:0008006" key="4">
    <source>
        <dbReference type="Google" id="ProtNLM"/>
    </source>
</evidence>
<gene>
    <name evidence="2" type="ORF">I41_11130</name>
</gene>
<feature type="transmembrane region" description="Helical" evidence="1">
    <location>
        <begin position="6"/>
        <end position="24"/>
    </location>
</feature>
<keyword evidence="3" id="KW-1185">Reference proteome</keyword>
<evidence type="ECO:0000313" key="2">
    <source>
        <dbReference type="EMBL" id="QDT71951.1"/>
    </source>
</evidence>
<feature type="transmembrane region" description="Helical" evidence="1">
    <location>
        <begin position="136"/>
        <end position="161"/>
    </location>
</feature>
<feature type="transmembrane region" description="Helical" evidence="1">
    <location>
        <begin position="168"/>
        <end position="189"/>
    </location>
</feature>
<dbReference type="KEGG" id="llh:I41_11130"/>
<dbReference type="AlphaFoldDB" id="A0A517TU90"/>
<protein>
    <recommendedName>
        <fullName evidence="4">Oligosaccharide repeat unit polymerase</fullName>
    </recommendedName>
</protein>
<feature type="transmembrane region" description="Helical" evidence="1">
    <location>
        <begin position="400"/>
        <end position="420"/>
    </location>
</feature>
<feature type="transmembrane region" description="Helical" evidence="1">
    <location>
        <begin position="72"/>
        <end position="91"/>
    </location>
</feature>
<feature type="transmembrane region" description="Helical" evidence="1">
    <location>
        <begin position="112"/>
        <end position="130"/>
    </location>
</feature>
<dbReference type="EMBL" id="CP036339">
    <property type="protein sequence ID" value="QDT71951.1"/>
    <property type="molecule type" value="Genomic_DNA"/>
</dbReference>
<accession>A0A517TU90</accession>
<name>A0A517TU90_9BACT</name>
<feature type="transmembrane region" description="Helical" evidence="1">
    <location>
        <begin position="341"/>
        <end position="361"/>
    </location>
</feature>
<keyword evidence="1" id="KW-1133">Transmembrane helix</keyword>
<reference evidence="2 3" key="1">
    <citation type="submission" date="2019-02" db="EMBL/GenBank/DDBJ databases">
        <title>Deep-cultivation of Planctomycetes and their phenomic and genomic characterization uncovers novel biology.</title>
        <authorList>
            <person name="Wiegand S."/>
            <person name="Jogler M."/>
            <person name="Boedeker C."/>
            <person name="Pinto D."/>
            <person name="Vollmers J."/>
            <person name="Rivas-Marin E."/>
            <person name="Kohn T."/>
            <person name="Peeters S.H."/>
            <person name="Heuer A."/>
            <person name="Rast P."/>
            <person name="Oberbeckmann S."/>
            <person name="Bunk B."/>
            <person name="Jeske O."/>
            <person name="Meyerdierks A."/>
            <person name="Storesund J.E."/>
            <person name="Kallscheuer N."/>
            <person name="Luecker S."/>
            <person name="Lage O.M."/>
            <person name="Pohl T."/>
            <person name="Merkel B.J."/>
            <person name="Hornburger P."/>
            <person name="Mueller R.-W."/>
            <person name="Bruemmer F."/>
            <person name="Labrenz M."/>
            <person name="Spormann A.M."/>
            <person name="Op den Camp H."/>
            <person name="Overmann J."/>
            <person name="Amann R."/>
            <person name="Jetten M.S.M."/>
            <person name="Mascher T."/>
            <person name="Medema M.H."/>
            <person name="Devos D.P."/>
            <person name="Kaster A.-K."/>
            <person name="Ovreas L."/>
            <person name="Rohde M."/>
            <person name="Galperin M.Y."/>
            <person name="Jogler C."/>
        </authorList>
    </citation>
    <scope>NUCLEOTIDE SEQUENCE [LARGE SCALE GENOMIC DNA]</scope>
    <source>
        <strain evidence="2 3">I41</strain>
    </source>
</reference>
<feature type="transmembrane region" description="Helical" evidence="1">
    <location>
        <begin position="36"/>
        <end position="52"/>
    </location>
</feature>
<evidence type="ECO:0000256" key="1">
    <source>
        <dbReference type="SAM" id="Phobius"/>
    </source>
</evidence>
<keyword evidence="1" id="KW-0472">Membrane</keyword>
<sequence length="446" mass="48646">MALTIALFWVLAVGIGILVLYQGLTRSVDLFSIRNIYLAGFVVYQIVSPASALRSESYSGFNIIDPSKAAKWFLMFDYLFVLLFLLSYHRFGIANWFAQKLTKGPATASDSLLTGLAISIVIAALGFRVVGYTVPALSAVSINTCIALVSAACAVTGWIWAARRVNPAVLILVAFVVGVSLVVTLGGFYSRRPLISVMAGFAWGAYHRWAKNLSPTQLLISATPLVLIAGLVVSAFTAIRSHQTSSTDAQGTLQQMKGANVSAGTSDLLSGQSVGSAALWILDTFPRDHKYDPLFSLKYMGYWWVPRVLWDSKPEPLSKNVANLAKLRGVNRDVITIPPGVIGYAGAEGGFYAVVIYAFFFGQFTRFFDQLVRLNPGNPYIILPVGCSTGQFLGLARGDIAIFTNVALIGFVFSFLLIYFTSMGFGRSRDAREIPEWSRAPRPLRR</sequence>
<organism evidence="2 3">
    <name type="scientific">Lacipirellula limnantheis</name>
    <dbReference type="NCBI Taxonomy" id="2528024"/>
    <lineage>
        <taxon>Bacteria</taxon>
        <taxon>Pseudomonadati</taxon>
        <taxon>Planctomycetota</taxon>
        <taxon>Planctomycetia</taxon>
        <taxon>Pirellulales</taxon>
        <taxon>Lacipirellulaceae</taxon>
        <taxon>Lacipirellula</taxon>
    </lineage>
</organism>
<feature type="transmembrane region" description="Helical" evidence="1">
    <location>
        <begin position="218"/>
        <end position="239"/>
    </location>
</feature>
<keyword evidence="1" id="KW-0812">Transmembrane</keyword>